<dbReference type="GO" id="GO:0009055">
    <property type="term" value="F:electron transfer activity"/>
    <property type="evidence" value="ECO:0007669"/>
    <property type="project" value="InterPro"/>
</dbReference>
<accession>A0A382QUP7</accession>
<keyword evidence="1" id="KW-0472">Membrane</keyword>
<feature type="non-terminal residue" evidence="2">
    <location>
        <position position="314"/>
    </location>
</feature>
<keyword evidence="1" id="KW-1133">Transmembrane helix</keyword>
<dbReference type="GO" id="GO:0020037">
    <property type="term" value="F:heme binding"/>
    <property type="evidence" value="ECO:0007669"/>
    <property type="project" value="InterPro"/>
</dbReference>
<sequence>MTDRDQQEIRSASLDAGHETSDVAAGPLLKAGIGIAALVVFSFVAVVVFYKVLEYYQPLLKDVPHPLHRVRAEPFPEPSLEVDGPRLRRVLQAEENKVLTEYAWVDKEQGTVRLPVARAMALLAERGLPVPRAKASATAAAPVGDLVVTRMDLNPKTLAALTPTALSIETDPFYKAKNSRFEGYAFDKVLAQIPGLSGIERGRHSLRFVCADGYRTTFLFAAIENGHGLLATALLDHKDKTGDAWAPKLRGKSEQTPAPYYLVWAGETDLKARPWPYQLVSIEVLADDALAAALEPPPEAGYQLFRTYCFACHT</sequence>
<name>A0A382QUP7_9ZZZZ</name>
<organism evidence="2">
    <name type="scientific">marine metagenome</name>
    <dbReference type="NCBI Taxonomy" id="408172"/>
    <lineage>
        <taxon>unclassified sequences</taxon>
        <taxon>metagenomes</taxon>
        <taxon>ecological metagenomes</taxon>
    </lineage>
</organism>
<proteinExistence type="predicted"/>
<evidence type="ECO:0000256" key="1">
    <source>
        <dbReference type="SAM" id="Phobius"/>
    </source>
</evidence>
<dbReference type="AlphaFoldDB" id="A0A382QUP7"/>
<evidence type="ECO:0000313" key="2">
    <source>
        <dbReference type="EMBL" id="SVC89229.1"/>
    </source>
</evidence>
<protein>
    <recommendedName>
        <fullName evidence="3">Cytochrome c domain-containing protein</fullName>
    </recommendedName>
</protein>
<gene>
    <name evidence="2" type="ORF">METZ01_LOCUS342083</name>
</gene>
<feature type="transmembrane region" description="Helical" evidence="1">
    <location>
        <begin position="31"/>
        <end position="53"/>
    </location>
</feature>
<evidence type="ECO:0008006" key="3">
    <source>
        <dbReference type="Google" id="ProtNLM"/>
    </source>
</evidence>
<dbReference type="EMBL" id="UINC01117064">
    <property type="protein sequence ID" value="SVC89229.1"/>
    <property type="molecule type" value="Genomic_DNA"/>
</dbReference>
<keyword evidence="1" id="KW-0812">Transmembrane</keyword>
<dbReference type="SUPFAM" id="SSF46626">
    <property type="entry name" value="Cytochrome c"/>
    <property type="match status" value="1"/>
</dbReference>
<reference evidence="2" key="1">
    <citation type="submission" date="2018-05" db="EMBL/GenBank/DDBJ databases">
        <authorList>
            <person name="Lanie J.A."/>
            <person name="Ng W.-L."/>
            <person name="Kazmierczak K.M."/>
            <person name="Andrzejewski T.M."/>
            <person name="Davidsen T.M."/>
            <person name="Wayne K.J."/>
            <person name="Tettelin H."/>
            <person name="Glass J.I."/>
            <person name="Rusch D."/>
            <person name="Podicherti R."/>
            <person name="Tsui H.-C.T."/>
            <person name="Winkler M.E."/>
        </authorList>
    </citation>
    <scope>NUCLEOTIDE SEQUENCE</scope>
</reference>
<dbReference type="InterPro" id="IPR036909">
    <property type="entry name" value="Cyt_c-like_dom_sf"/>
</dbReference>